<dbReference type="SUPFAM" id="SSF51621">
    <property type="entry name" value="Phosphoenolpyruvate/pyruvate domain"/>
    <property type="match status" value="1"/>
</dbReference>
<evidence type="ECO:0000256" key="1">
    <source>
        <dbReference type="ARBA" id="ARBA00001946"/>
    </source>
</evidence>
<evidence type="ECO:0000256" key="7">
    <source>
        <dbReference type="ARBA" id="ARBA00023239"/>
    </source>
</evidence>
<dbReference type="InterPro" id="IPR022805">
    <property type="entry name" value="PEP_COase_bac/pln-type"/>
</dbReference>
<protein>
    <recommendedName>
        <fullName evidence="5 10">Phosphoenolpyruvate carboxylase</fullName>
        <shortName evidence="10">PEPC</shortName>
        <shortName evidence="10">PEPCase</shortName>
        <ecNumber evidence="4 10">4.1.1.31</ecNumber>
    </recommendedName>
</protein>
<dbReference type="PRINTS" id="PR00150">
    <property type="entry name" value="PEPCARBXLASE"/>
</dbReference>
<name>A0A918UZB1_9CAUL</name>
<dbReference type="AlphaFoldDB" id="A0A918UZB1"/>
<gene>
    <name evidence="10 13" type="primary">ppc</name>
    <name evidence="13" type="ORF">GCM10011273_35740</name>
</gene>
<evidence type="ECO:0000256" key="9">
    <source>
        <dbReference type="ARBA" id="ARBA00048995"/>
    </source>
</evidence>
<dbReference type="GO" id="GO:0015977">
    <property type="term" value="P:carbon fixation"/>
    <property type="evidence" value="ECO:0007669"/>
    <property type="project" value="UniProtKB-UniRule"/>
</dbReference>
<dbReference type="PROSITE" id="PS00393">
    <property type="entry name" value="PEPCASE_2"/>
    <property type="match status" value="1"/>
</dbReference>
<dbReference type="Gene3D" id="1.20.1440.90">
    <property type="entry name" value="Phosphoenolpyruvate/pyruvate domain"/>
    <property type="match status" value="1"/>
</dbReference>
<evidence type="ECO:0000256" key="4">
    <source>
        <dbReference type="ARBA" id="ARBA00012305"/>
    </source>
</evidence>
<dbReference type="NCBIfam" id="NF000584">
    <property type="entry name" value="PRK00009.1"/>
    <property type="match status" value="1"/>
</dbReference>
<dbReference type="InterPro" id="IPR033129">
    <property type="entry name" value="PEPCASE_His_AS"/>
</dbReference>
<evidence type="ECO:0000256" key="5">
    <source>
        <dbReference type="ARBA" id="ARBA00022419"/>
    </source>
</evidence>
<comment type="subunit">
    <text evidence="10">Homotetramer.</text>
</comment>
<comment type="cofactor">
    <cofactor evidence="1 10">
        <name>Mg(2+)</name>
        <dbReference type="ChEBI" id="CHEBI:18420"/>
    </cofactor>
</comment>
<evidence type="ECO:0000256" key="3">
    <source>
        <dbReference type="ARBA" id="ARBA00008346"/>
    </source>
</evidence>
<dbReference type="EMBL" id="BMZB01000010">
    <property type="protein sequence ID" value="GGZ45963.1"/>
    <property type="molecule type" value="Genomic_DNA"/>
</dbReference>
<sequence>MQGQTMTDPVIDHVKQNTAMLEGFLNEAITDFGRGEVLSKLNILKSSAFDLSGFSESDAAHAARVLTCLSTLSVISEDVANLGREDTFEASDGSVQTISLANAVASARKDGIDQARIEKTLQNIHASPVFTAHPTEMRRASVVEREYEITQLLSRYESCNSASERRAIEEDLYRAIALLWNTRLHRPERITVFDEIENSLGVVRRSILPALVNLYTQWDRDIALDETLPKILKLGSWIGGDRDGHPHVDETTLRYAFREQARTIFRFYFDQINKLDTELTVSEELTKVSDDLMELSRKSSDTNVHRVDEPYRRALSYVKARLAKTAQVIIGEQRGLGSGYVPQEIATPYETVDEFVRDLKVIRDSLIANGGKRLIGRTLKATIQIARSCGFHLMALDLRQNSSVHERVVAELFAQSSELLDYMSLSENERVSALVAELTNDRLLRWPFAKYSAETRRELKIIDAAAEVIKTYGPSAIGAYVISMGKSVSDILEPLVLLKQAGLVYGGPQPHTMIKVAPLFETIGDLEAAPDIMKRWLGLPAMRSLLGRPAVQEVMLGYSDSNKDGGYTASRWSLHKASSAIKAVCEHYGVGLRLFHGRGGSVGRGGGPAFGAILAQPAGTVGGHIKVTEQGEMIARKFGNATTAGKTLDSFAAAVFLASVKPKVDKDTKEAKAEAKFGPVMDKICAASFKAYRDLVYEDEHFLAFFRNVTPISEITDLKIGSRPASRTTSGQIEDLRAIPWVFSWSQSRFVLPGWYGFAAAVRDTGVEDSVLADMVQTWDFFDVFLANMEMALAKADMEIAGLYVDHLARDKVEAQRIFDKIKFEFDDTIALILRIRGAKTLLSTHEHLRGSIERSKPVLDTLNRMQVELMTQRRHGNQHKLVKLALQLTVNGTASALRNTG</sequence>
<evidence type="ECO:0000256" key="2">
    <source>
        <dbReference type="ARBA" id="ARBA00003670"/>
    </source>
</evidence>
<comment type="catalytic activity">
    <reaction evidence="9 10">
        <text>oxaloacetate + phosphate = phosphoenolpyruvate + hydrogencarbonate</text>
        <dbReference type="Rhea" id="RHEA:28370"/>
        <dbReference type="ChEBI" id="CHEBI:16452"/>
        <dbReference type="ChEBI" id="CHEBI:17544"/>
        <dbReference type="ChEBI" id="CHEBI:43474"/>
        <dbReference type="ChEBI" id="CHEBI:58702"/>
        <dbReference type="EC" id="4.1.1.31"/>
    </reaction>
</comment>
<reference evidence="13" key="1">
    <citation type="journal article" date="2014" name="Int. J. Syst. Evol. Microbiol.">
        <title>Complete genome sequence of Corynebacterium casei LMG S-19264T (=DSM 44701T), isolated from a smear-ripened cheese.</title>
        <authorList>
            <consortium name="US DOE Joint Genome Institute (JGI-PGF)"/>
            <person name="Walter F."/>
            <person name="Albersmeier A."/>
            <person name="Kalinowski J."/>
            <person name="Ruckert C."/>
        </authorList>
    </citation>
    <scope>NUCLEOTIDE SEQUENCE</scope>
    <source>
        <strain evidence="13">KCTC 32296</strain>
    </source>
</reference>
<feature type="active site" evidence="10 11">
    <location>
        <position position="133"/>
    </location>
</feature>
<evidence type="ECO:0000256" key="8">
    <source>
        <dbReference type="ARBA" id="ARBA00023300"/>
    </source>
</evidence>
<dbReference type="GO" id="GO:0000287">
    <property type="term" value="F:magnesium ion binding"/>
    <property type="evidence" value="ECO:0007669"/>
    <property type="project" value="UniProtKB-UniRule"/>
</dbReference>
<evidence type="ECO:0000313" key="14">
    <source>
        <dbReference type="Proteomes" id="UP000662572"/>
    </source>
</evidence>
<keyword evidence="6 10" id="KW-0460">Magnesium</keyword>
<organism evidence="13 14">
    <name type="scientific">Asticcacaulis endophyticus</name>
    <dbReference type="NCBI Taxonomy" id="1395890"/>
    <lineage>
        <taxon>Bacteria</taxon>
        <taxon>Pseudomonadati</taxon>
        <taxon>Pseudomonadota</taxon>
        <taxon>Alphaproteobacteria</taxon>
        <taxon>Caulobacterales</taxon>
        <taxon>Caulobacteraceae</taxon>
        <taxon>Asticcacaulis</taxon>
    </lineage>
</organism>
<dbReference type="PANTHER" id="PTHR30523:SF6">
    <property type="entry name" value="PHOSPHOENOLPYRUVATE CARBOXYLASE"/>
    <property type="match status" value="1"/>
</dbReference>
<comment type="caution">
    <text evidence="13">The sequence shown here is derived from an EMBL/GenBank/DDBJ whole genome shotgun (WGS) entry which is preliminary data.</text>
</comment>
<evidence type="ECO:0000256" key="12">
    <source>
        <dbReference type="PROSITE-ProRule" id="PRU10112"/>
    </source>
</evidence>
<evidence type="ECO:0000256" key="10">
    <source>
        <dbReference type="HAMAP-Rule" id="MF_00595"/>
    </source>
</evidence>
<feature type="active site" evidence="10 12">
    <location>
        <position position="563"/>
    </location>
</feature>
<dbReference type="PANTHER" id="PTHR30523">
    <property type="entry name" value="PHOSPHOENOLPYRUVATE CARBOXYLASE"/>
    <property type="match status" value="1"/>
</dbReference>
<dbReference type="Pfam" id="PF00311">
    <property type="entry name" value="PEPcase"/>
    <property type="match status" value="1"/>
</dbReference>
<keyword evidence="8 10" id="KW-0120">Carbon dioxide fixation</keyword>
<dbReference type="PROSITE" id="PS00781">
    <property type="entry name" value="PEPCASE_1"/>
    <property type="match status" value="1"/>
</dbReference>
<dbReference type="InterPro" id="IPR021135">
    <property type="entry name" value="PEP_COase"/>
</dbReference>
<dbReference type="EC" id="4.1.1.31" evidence="4 10"/>
<proteinExistence type="inferred from homology"/>
<comment type="function">
    <text evidence="2 10">Forms oxaloacetate, a four-carbon dicarboxylic acid source for the tricarboxylic acid cycle.</text>
</comment>
<evidence type="ECO:0000313" key="13">
    <source>
        <dbReference type="EMBL" id="GGZ45963.1"/>
    </source>
</evidence>
<keyword evidence="14" id="KW-1185">Reference proteome</keyword>
<dbReference type="Proteomes" id="UP000662572">
    <property type="component" value="Unassembled WGS sequence"/>
</dbReference>
<keyword evidence="7 10" id="KW-0456">Lyase</keyword>
<dbReference type="HAMAP" id="MF_00595">
    <property type="entry name" value="PEPcase_type1"/>
    <property type="match status" value="1"/>
</dbReference>
<evidence type="ECO:0000256" key="11">
    <source>
        <dbReference type="PROSITE-ProRule" id="PRU10111"/>
    </source>
</evidence>
<evidence type="ECO:0000256" key="6">
    <source>
        <dbReference type="ARBA" id="ARBA00022842"/>
    </source>
</evidence>
<dbReference type="InterPro" id="IPR015813">
    <property type="entry name" value="Pyrv/PenolPyrv_kinase-like_dom"/>
</dbReference>
<dbReference type="GO" id="GO:0006107">
    <property type="term" value="P:oxaloacetate metabolic process"/>
    <property type="evidence" value="ECO:0007669"/>
    <property type="project" value="UniProtKB-UniRule"/>
</dbReference>
<dbReference type="InterPro" id="IPR018129">
    <property type="entry name" value="PEP_COase_Lys_AS"/>
</dbReference>
<dbReference type="GO" id="GO:0005829">
    <property type="term" value="C:cytosol"/>
    <property type="evidence" value="ECO:0007669"/>
    <property type="project" value="TreeGrafter"/>
</dbReference>
<dbReference type="GO" id="GO:0006099">
    <property type="term" value="P:tricarboxylic acid cycle"/>
    <property type="evidence" value="ECO:0007669"/>
    <property type="project" value="InterPro"/>
</dbReference>
<accession>A0A918UZB1</accession>
<reference evidence="13" key="2">
    <citation type="submission" date="2020-09" db="EMBL/GenBank/DDBJ databases">
        <authorList>
            <person name="Sun Q."/>
            <person name="Kim S."/>
        </authorList>
    </citation>
    <scope>NUCLEOTIDE SEQUENCE</scope>
    <source>
        <strain evidence="13">KCTC 32296</strain>
    </source>
</reference>
<dbReference type="GO" id="GO:0008964">
    <property type="term" value="F:phosphoenolpyruvate carboxylase activity"/>
    <property type="evidence" value="ECO:0007669"/>
    <property type="project" value="UniProtKB-UniRule"/>
</dbReference>
<comment type="similarity">
    <text evidence="3 10">Belongs to the PEPCase type 1 family.</text>
</comment>